<organism evidence="1 2">
    <name type="scientific">Sphaerodactylus townsendi</name>
    <dbReference type="NCBI Taxonomy" id="933632"/>
    <lineage>
        <taxon>Eukaryota</taxon>
        <taxon>Metazoa</taxon>
        <taxon>Chordata</taxon>
        <taxon>Craniata</taxon>
        <taxon>Vertebrata</taxon>
        <taxon>Euteleostomi</taxon>
        <taxon>Lepidosauria</taxon>
        <taxon>Squamata</taxon>
        <taxon>Bifurcata</taxon>
        <taxon>Gekkota</taxon>
        <taxon>Sphaerodactylidae</taxon>
        <taxon>Sphaerodactylus</taxon>
    </lineage>
</organism>
<accession>A0ACB8ERB6</accession>
<gene>
    <name evidence="1" type="ORF">K3G42_022575</name>
</gene>
<proteinExistence type="predicted"/>
<dbReference type="EMBL" id="CM037620">
    <property type="protein sequence ID" value="KAH7995181.1"/>
    <property type="molecule type" value="Genomic_DNA"/>
</dbReference>
<keyword evidence="2" id="KW-1185">Reference proteome</keyword>
<evidence type="ECO:0000313" key="2">
    <source>
        <dbReference type="Proteomes" id="UP000827872"/>
    </source>
</evidence>
<reference evidence="1" key="1">
    <citation type="submission" date="2021-08" db="EMBL/GenBank/DDBJ databases">
        <title>The first chromosome-level gecko genome reveals the dynamic sex chromosomes of Neotropical dwarf geckos (Sphaerodactylidae: Sphaerodactylus).</title>
        <authorList>
            <person name="Pinto B.J."/>
            <person name="Keating S.E."/>
            <person name="Gamble T."/>
        </authorList>
    </citation>
    <scope>NUCLEOTIDE SEQUENCE</scope>
    <source>
        <strain evidence="1">TG3544</strain>
    </source>
</reference>
<evidence type="ECO:0000313" key="1">
    <source>
        <dbReference type="EMBL" id="KAH7995181.1"/>
    </source>
</evidence>
<protein>
    <submittedName>
        <fullName evidence="1">Uncharacterized protein</fullName>
    </submittedName>
</protein>
<sequence>MRRDLIEDWLFAFSKGKYSTLASVSLYYTLKSTIIEDFLSYSPTPFFANPNLPPPLPTFPLLPSTQSEEEFCKRNLPTFSNRLHAKIPLALPGATWVITLRLIDCVPSKSCSQWAGRETDPAGTTTGNKRPDSSADGAREAQGGQAGAAVSSVPAALMRLPVAEAPLEQLQLRARGSDGEDEEEEDEILGEGNQRSLRRQQEPSSRSGETPEVAAPAQGPAGTGDAAQAGLCKPPYSYIALITMAILQSPQQKLPLRGICAFIRGRFPYYRQRCPAWQNSVRHNLSLNDCFVKVPREPGSPGKGNYWSLHPAARDMFQNGSFLRRRKRFKRPPAPPPLPSVAASLLLFPPSCPLGHPAALRSYAVWPPEQQGALCSWQLAQERRSEPAPQGSTCSFSIESLVLGAKTAPPASATQFSALIPPPVATTWSRCPALLSRPLRLWPAAARRTLAGAAGHSPPSALLAAQPVSGTGAPPVAF</sequence>
<name>A0ACB8ERB6_9SAUR</name>
<dbReference type="Proteomes" id="UP000827872">
    <property type="component" value="Linkage Group LG07"/>
</dbReference>
<comment type="caution">
    <text evidence="1">The sequence shown here is derived from an EMBL/GenBank/DDBJ whole genome shotgun (WGS) entry which is preliminary data.</text>
</comment>